<dbReference type="PANTHER" id="PTHR43570">
    <property type="entry name" value="ALDEHYDE DEHYDROGENASE"/>
    <property type="match status" value="1"/>
</dbReference>
<dbReference type="InterPro" id="IPR016161">
    <property type="entry name" value="Ald_DH/histidinol_DH"/>
</dbReference>
<dbReference type="CDD" id="cd07087">
    <property type="entry name" value="ALDH_F3-13-14_CALDH-like"/>
    <property type="match status" value="1"/>
</dbReference>
<dbReference type="Gene3D" id="3.40.309.10">
    <property type="entry name" value="Aldehyde Dehydrogenase, Chain A, domain 2"/>
    <property type="match status" value="1"/>
</dbReference>
<evidence type="ECO:0000256" key="1">
    <source>
        <dbReference type="ARBA" id="ARBA00009986"/>
    </source>
</evidence>
<comment type="similarity">
    <text evidence="1 4 7">Belongs to the aldehyde dehydrogenase family.</text>
</comment>
<dbReference type="PIRSF" id="PIRSF036492">
    <property type="entry name" value="ALDH"/>
    <property type="match status" value="1"/>
</dbReference>
<keyword evidence="3" id="KW-0520">NAD</keyword>
<keyword evidence="2 4" id="KW-0560">Oxidoreductase</keyword>
<feature type="active site" evidence="5 6">
    <location>
        <position position="221"/>
    </location>
</feature>
<feature type="domain" description="Aldehyde dehydrogenase" evidence="8">
    <location>
        <begin position="14"/>
        <end position="457"/>
    </location>
</feature>
<dbReference type="FunFam" id="3.40.605.10:FF:000004">
    <property type="entry name" value="Aldehyde dehydrogenase"/>
    <property type="match status" value="1"/>
</dbReference>
<sequence length="539" mass="59598">MMSEGILECTALQEIPNIVSVCRTAYNEGINREVERRKKHLYALLALVEENVDEFCAAIHQDRRRHREETMFMEMAPLRSEVWHFIDHLYEYVKPIAPSVEGAAALDDCEMQYEPLGVVLIIGPWNYPLLLVLQPLVGALAAGNTAVIKPSELAPATAALLARLTPKYIPKEVVGIVNGGVNEATTLLQERFDYILYTGGSRVAEVVMAAAAKHLTPVTLELGGKSPVIVDSLCGSDVNVAAERIMWGKIVNAGQTCIAPDYVLVSKDMASALVEALAEARRKMMGDELLEILKQGENDTRSDEKQKYLRDCAYPRLVHASHFQRLVKFMEGGKVAVGGEVDEESLTIAPTILTDVQLDHPVMKEEIFGPILPIIPYETLAEVLKIINGGEKPLALYIFSKNKKFISEVERHTSSGAVLVNDVIMHAGAMGLPFGGVGRSGMGVYHGKYSFQTFSHLRPIMRRCFTFSSLDAVRFPPYSRAKSRVLESFLKPSAEVVGTVGRRVWGLATVVRIAEVGYHYARFLLSQNANETTRTTEPR</sequence>
<proteinExistence type="inferred from homology"/>
<dbReference type="PANTHER" id="PTHR43570:SF16">
    <property type="entry name" value="ALDEHYDE DEHYDROGENASE TYPE III, ISOFORM Q"/>
    <property type="match status" value="1"/>
</dbReference>
<reference evidence="9" key="1">
    <citation type="journal article" date="2012" name="Proc. Natl. Acad. Sci. U.S.A.">
        <title>Antigenic diversity is generated by distinct evolutionary mechanisms in African trypanosome species.</title>
        <authorList>
            <person name="Jackson A.P."/>
            <person name="Berry A."/>
            <person name="Aslett M."/>
            <person name="Allison H.C."/>
            <person name="Burton P."/>
            <person name="Vavrova-Anderson J."/>
            <person name="Brown R."/>
            <person name="Browne H."/>
            <person name="Corton N."/>
            <person name="Hauser H."/>
            <person name="Gamble J."/>
            <person name="Gilderthorp R."/>
            <person name="Marcello L."/>
            <person name="McQuillan J."/>
            <person name="Otto T.D."/>
            <person name="Quail M.A."/>
            <person name="Sanders M.J."/>
            <person name="van Tonder A."/>
            <person name="Ginger M.L."/>
            <person name="Field M.C."/>
            <person name="Barry J.D."/>
            <person name="Hertz-Fowler C."/>
            <person name="Berriman M."/>
        </authorList>
    </citation>
    <scope>NUCLEOTIDE SEQUENCE</scope>
    <source>
        <strain evidence="9">IL3000</strain>
    </source>
</reference>
<dbReference type="InterPro" id="IPR029510">
    <property type="entry name" value="Ald_DH_CS_GLU"/>
</dbReference>
<dbReference type="GO" id="GO:0005737">
    <property type="term" value="C:cytoplasm"/>
    <property type="evidence" value="ECO:0007669"/>
    <property type="project" value="TreeGrafter"/>
</dbReference>
<dbReference type="Gene3D" id="3.40.605.10">
    <property type="entry name" value="Aldehyde Dehydrogenase, Chain A, domain 1"/>
    <property type="match status" value="1"/>
</dbReference>
<gene>
    <name evidence="9" type="ORF">TCIL3000_6_2570</name>
</gene>
<dbReference type="InterPro" id="IPR016162">
    <property type="entry name" value="Ald_DH_N"/>
</dbReference>
<evidence type="ECO:0000256" key="6">
    <source>
        <dbReference type="PROSITE-ProRule" id="PRU10007"/>
    </source>
</evidence>
<dbReference type="SUPFAM" id="SSF53720">
    <property type="entry name" value="ALDH-like"/>
    <property type="match status" value="1"/>
</dbReference>
<organism evidence="9">
    <name type="scientific">Trypanosoma congolense (strain IL3000)</name>
    <dbReference type="NCBI Taxonomy" id="1068625"/>
    <lineage>
        <taxon>Eukaryota</taxon>
        <taxon>Discoba</taxon>
        <taxon>Euglenozoa</taxon>
        <taxon>Kinetoplastea</taxon>
        <taxon>Metakinetoplastina</taxon>
        <taxon>Trypanosomatida</taxon>
        <taxon>Trypanosomatidae</taxon>
        <taxon>Trypanosoma</taxon>
        <taxon>Nannomonas</taxon>
    </lineage>
</organism>
<dbReference type="FunFam" id="3.40.309.10:FF:000025">
    <property type="entry name" value="Aldehyde dehydrogenase"/>
    <property type="match status" value="1"/>
</dbReference>
<evidence type="ECO:0000256" key="3">
    <source>
        <dbReference type="ARBA" id="ARBA00023027"/>
    </source>
</evidence>
<evidence type="ECO:0000256" key="5">
    <source>
        <dbReference type="PIRSR" id="PIRSR036492-1"/>
    </source>
</evidence>
<dbReference type="InterPro" id="IPR016163">
    <property type="entry name" value="Ald_DH_C"/>
</dbReference>
<name>G0UNQ5_TRYCI</name>
<dbReference type="VEuPathDB" id="TriTrypDB:TcIL3000_6_2570"/>
<evidence type="ECO:0000259" key="8">
    <source>
        <dbReference type="Pfam" id="PF00171"/>
    </source>
</evidence>
<dbReference type="Pfam" id="PF00171">
    <property type="entry name" value="Aldedh"/>
    <property type="match status" value="1"/>
</dbReference>
<protein>
    <recommendedName>
        <fullName evidence="4">Aldehyde dehydrogenase</fullName>
    </recommendedName>
</protein>
<accession>G0UNQ5</accession>
<evidence type="ECO:0000256" key="2">
    <source>
        <dbReference type="ARBA" id="ARBA00023002"/>
    </source>
</evidence>
<dbReference type="GO" id="GO:0006081">
    <property type="term" value="P:aldehyde metabolic process"/>
    <property type="evidence" value="ECO:0007669"/>
    <property type="project" value="InterPro"/>
</dbReference>
<dbReference type="EMBL" id="HE575319">
    <property type="protein sequence ID" value="CCC91015.1"/>
    <property type="molecule type" value="Genomic_DNA"/>
</dbReference>
<dbReference type="GO" id="GO:0004029">
    <property type="term" value="F:aldehyde dehydrogenase (NAD+) activity"/>
    <property type="evidence" value="ECO:0007669"/>
    <property type="project" value="TreeGrafter"/>
</dbReference>
<evidence type="ECO:0000256" key="4">
    <source>
        <dbReference type="PIRNR" id="PIRNR036492"/>
    </source>
</evidence>
<dbReference type="AlphaFoldDB" id="G0UNQ5"/>
<evidence type="ECO:0000256" key="7">
    <source>
        <dbReference type="RuleBase" id="RU003345"/>
    </source>
</evidence>
<dbReference type="InterPro" id="IPR015590">
    <property type="entry name" value="Aldehyde_DH_dom"/>
</dbReference>
<evidence type="ECO:0000313" key="9">
    <source>
        <dbReference type="EMBL" id="CCC91015.1"/>
    </source>
</evidence>
<dbReference type="InterPro" id="IPR012394">
    <property type="entry name" value="Aldehyde_DH_NAD(P)"/>
</dbReference>
<dbReference type="PROSITE" id="PS00687">
    <property type="entry name" value="ALDEHYDE_DEHYDR_GLU"/>
    <property type="match status" value="1"/>
</dbReference>
<feature type="active site" evidence="5">
    <location>
        <position position="257"/>
    </location>
</feature>